<accession>A0A8S5L892</accession>
<protein>
    <submittedName>
        <fullName evidence="1">Uncharacterized protein</fullName>
    </submittedName>
</protein>
<evidence type="ECO:0000313" key="1">
    <source>
        <dbReference type="EMBL" id="DAD66117.1"/>
    </source>
</evidence>
<organism evidence="1">
    <name type="scientific">Siphoviridae sp. ctzpQ31</name>
    <dbReference type="NCBI Taxonomy" id="2823613"/>
    <lineage>
        <taxon>Viruses</taxon>
        <taxon>Duplodnaviria</taxon>
        <taxon>Heunggongvirae</taxon>
        <taxon>Uroviricota</taxon>
        <taxon>Caudoviricetes</taxon>
    </lineage>
</organism>
<reference evidence="1" key="1">
    <citation type="journal article" date="2021" name="Proc. Natl. Acad. Sci. U.S.A.">
        <title>A Catalog of Tens of Thousands of Viruses from Human Metagenomes Reveals Hidden Associations with Chronic Diseases.</title>
        <authorList>
            <person name="Tisza M.J."/>
            <person name="Buck C.B."/>
        </authorList>
    </citation>
    <scope>NUCLEOTIDE SEQUENCE</scope>
    <source>
        <strain evidence="1">CtzpQ31</strain>
    </source>
</reference>
<dbReference type="EMBL" id="BK014654">
    <property type="protein sequence ID" value="DAD66117.1"/>
    <property type="molecule type" value="Genomic_DNA"/>
</dbReference>
<proteinExistence type="predicted"/>
<name>A0A8S5L892_9CAUD</name>
<sequence length="92" mass="11341">MTRQRIYEDLYDYYTERREYKLALFIKKYFFENIKDAVRLQQELGFRGERTLRSRKSRISRDLVQLRMISDDQIKVFRSPDRGKRIAKKQGN</sequence>